<evidence type="ECO:0000313" key="1">
    <source>
        <dbReference type="EMBL" id="BCS94930.1"/>
    </source>
</evidence>
<keyword evidence="2" id="KW-1185">Reference proteome</keyword>
<accession>A0ABN6F0B3</accession>
<evidence type="ECO:0000313" key="2">
    <source>
        <dbReference type="Proteomes" id="UP001320148"/>
    </source>
</evidence>
<name>A0ABN6F0B3_9BACT</name>
<dbReference type="Proteomes" id="UP001320148">
    <property type="component" value="Chromosome"/>
</dbReference>
<gene>
    <name evidence="1" type="ORF">DSLASN_05620</name>
</gene>
<reference evidence="1 2" key="1">
    <citation type="submission" date="2021-02" db="EMBL/GenBank/DDBJ databases">
        <title>Complete genome of Desulfoluna sp. strain ASN36.</title>
        <authorList>
            <person name="Takahashi A."/>
            <person name="Kojima H."/>
            <person name="Fukui M."/>
        </authorList>
    </citation>
    <scope>NUCLEOTIDE SEQUENCE [LARGE SCALE GENOMIC DNA]</scope>
    <source>
        <strain evidence="1 2">ASN36</strain>
    </source>
</reference>
<dbReference type="EMBL" id="AP024488">
    <property type="protein sequence ID" value="BCS94930.1"/>
    <property type="molecule type" value="Genomic_DNA"/>
</dbReference>
<proteinExistence type="predicted"/>
<dbReference type="RefSeq" id="WP_236891228.1">
    <property type="nucleotide sequence ID" value="NZ_AP024488.1"/>
</dbReference>
<protein>
    <submittedName>
        <fullName evidence="1">Uncharacterized protein</fullName>
    </submittedName>
</protein>
<sequence>MELHREDYEDGVFYIKRSVSAEKVVDMTKTMKVYVTPMMDEFEPYLQ</sequence>
<organism evidence="1 2">
    <name type="scientific">Desulfoluna limicola</name>
    <dbReference type="NCBI Taxonomy" id="2810562"/>
    <lineage>
        <taxon>Bacteria</taxon>
        <taxon>Pseudomonadati</taxon>
        <taxon>Thermodesulfobacteriota</taxon>
        <taxon>Desulfobacteria</taxon>
        <taxon>Desulfobacterales</taxon>
        <taxon>Desulfolunaceae</taxon>
        <taxon>Desulfoluna</taxon>
    </lineage>
</organism>